<protein>
    <submittedName>
        <fullName evidence="3">Uncharacterized protein</fullName>
    </submittedName>
</protein>
<dbReference type="OrthoDB" id="10642683at2759"/>
<evidence type="ECO:0000313" key="3">
    <source>
        <dbReference type="EMBL" id="CAC5372844.1"/>
    </source>
</evidence>
<dbReference type="Proteomes" id="UP000507470">
    <property type="component" value="Unassembled WGS sequence"/>
</dbReference>
<gene>
    <name evidence="3" type="ORF">MCOR_10814</name>
</gene>
<reference evidence="3 4" key="1">
    <citation type="submission" date="2020-06" db="EMBL/GenBank/DDBJ databases">
        <authorList>
            <person name="Li R."/>
            <person name="Bekaert M."/>
        </authorList>
    </citation>
    <scope>NUCLEOTIDE SEQUENCE [LARGE SCALE GENOMIC DNA]</scope>
    <source>
        <strain evidence="4">wild</strain>
    </source>
</reference>
<name>A0A6J8ARJ1_MYTCO</name>
<keyword evidence="4" id="KW-1185">Reference proteome</keyword>
<organism evidence="3 4">
    <name type="scientific">Mytilus coruscus</name>
    <name type="common">Sea mussel</name>
    <dbReference type="NCBI Taxonomy" id="42192"/>
    <lineage>
        <taxon>Eukaryota</taxon>
        <taxon>Metazoa</taxon>
        <taxon>Spiralia</taxon>
        <taxon>Lophotrochozoa</taxon>
        <taxon>Mollusca</taxon>
        <taxon>Bivalvia</taxon>
        <taxon>Autobranchia</taxon>
        <taxon>Pteriomorphia</taxon>
        <taxon>Mytilida</taxon>
        <taxon>Mytiloidea</taxon>
        <taxon>Mytilidae</taxon>
        <taxon>Mytilinae</taxon>
        <taxon>Mytilus</taxon>
    </lineage>
</organism>
<sequence>MAFSATNKERLLTEVQNNIDYCVRLLSSDTVDAEVTSNILASLNLYMEKSNDILVLGDITKSDKPTNKRLTGARIYTGQEMRDELKRKAEEQKEKEEGLKHRKAIIEAKRIEKQNVIQIKQSKRKAKSTKTSTERRKAHKQSDQSEESRHRVNPHIITVTGEVYAETNTAEKSDSDFQIKLCRPRLRRANKKLREIVISRDFKDRNKRQFDWLSSYIRFLMMPFHHDGFNLHQDSFDFHLDAFNFHRDAFNFHHDAFDFHRDAFNFHRDAFVKSIAS</sequence>
<evidence type="ECO:0000256" key="1">
    <source>
        <dbReference type="SAM" id="Coils"/>
    </source>
</evidence>
<feature type="coiled-coil region" evidence="1">
    <location>
        <begin position="82"/>
        <end position="109"/>
    </location>
</feature>
<feature type="compositionally biased region" description="Basic and acidic residues" evidence="2">
    <location>
        <begin position="132"/>
        <end position="150"/>
    </location>
</feature>
<dbReference type="EMBL" id="CACVKT020001865">
    <property type="protein sequence ID" value="CAC5372844.1"/>
    <property type="molecule type" value="Genomic_DNA"/>
</dbReference>
<accession>A0A6J8ARJ1</accession>
<feature type="region of interest" description="Disordered" evidence="2">
    <location>
        <begin position="117"/>
        <end position="152"/>
    </location>
</feature>
<evidence type="ECO:0000313" key="4">
    <source>
        <dbReference type="Proteomes" id="UP000507470"/>
    </source>
</evidence>
<proteinExistence type="predicted"/>
<keyword evidence="1" id="KW-0175">Coiled coil</keyword>
<dbReference type="AlphaFoldDB" id="A0A6J8ARJ1"/>
<evidence type="ECO:0000256" key="2">
    <source>
        <dbReference type="SAM" id="MobiDB-lite"/>
    </source>
</evidence>